<name>A0A4V6PA10_9ACTN</name>
<comment type="caution">
    <text evidence="2">The sequence shown here is derived from an EMBL/GenBank/DDBJ whole genome shotgun (WGS) entry which is preliminary data.</text>
</comment>
<dbReference type="InterPro" id="IPR007278">
    <property type="entry name" value="DUF397"/>
</dbReference>
<dbReference type="OrthoDB" id="3483392at2"/>
<evidence type="ECO:0000259" key="1">
    <source>
        <dbReference type="Pfam" id="PF04149"/>
    </source>
</evidence>
<organism evidence="2 3">
    <name type="scientific">Actinomadura bangladeshensis</name>
    <dbReference type="NCBI Taxonomy" id="453573"/>
    <lineage>
        <taxon>Bacteria</taxon>
        <taxon>Bacillati</taxon>
        <taxon>Actinomycetota</taxon>
        <taxon>Actinomycetes</taxon>
        <taxon>Streptosporangiales</taxon>
        <taxon>Thermomonosporaceae</taxon>
        <taxon>Actinomadura</taxon>
    </lineage>
</organism>
<evidence type="ECO:0000313" key="3">
    <source>
        <dbReference type="Proteomes" id="UP000295431"/>
    </source>
</evidence>
<gene>
    <name evidence="2" type="ORF">E1284_21545</name>
</gene>
<dbReference type="AlphaFoldDB" id="A0A4V6PA10"/>
<feature type="domain" description="DUF397" evidence="1">
    <location>
        <begin position="2"/>
        <end position="53"/>
    </location>
</feature>
<dbReference type="RefSeq" id="WP_131941702.1">
    <property type="nucleotide sequence ID" value="NZ_BAAAMX010000035.1"/>
</dbReference>
<accession>A0A4V6PA10</accession>
<evidence type="ECO:0000313" key="2">
    <source>
        <dbReference type="EMBL" id="TDC13006.1"/>
    </source>
</evidence>
<dbReference type="Pfam" id="PF04149">
    <property type="entry name" value="DUF397"/>
    <property type="match status" value="1"/>
</dbReference>
<sequence length="55" mass="6049">MWRKASRSTAEGDNCIEVADVSSVVAFRDSKDPNGPILVVSRRDFGRLAQALKDL</sequence>
<proteinExistence type="predicted"/>
<keyword evidence="3" id="KW-1185">Reference proteome</keyword>
<dbReference type="EMBL" id="SMJW01000111">
    <property type="protein sequence ID" value="TDC13006.1"/>
    <property type="molecule type" value="Genomic_DNA"/>
</dbReference>
<reference evidence="2 3" key="1">
    <citation type="submission" date="2019-03" db="EMBL/GenBank/DDBJ databases">
        <title>Draft genome sequences of novel Actinobacteria.</title>
        <authorList>
            <person name="Sahin N."/>
            <person name="Ay H."/>
            <person name="Saygin H."/>
        </authorList>
    </citation>
    <scope>NUCLEOTIDE SEQUENCE [LARGE SCALE GENOMIC DNA]</scope>
    <source>
        <strain evidence="2 3">DSM 45347</strain>
    </source>
</reference>
<protein>
    <submittedName>
        <fullName evidence="2">DUF397 domain-containing protein</fullName>
    </submittedName>
</protein>
<dbReference type="Proteomes" id="UP000295431">
    <property type="component" value="Unassembled WGS sequence"/>
</dbReference>